<evidence type="ECO:0000256" key="7">
    <source>
        <dbReference type="ARBA" id="ARBA00023136"/>
    </source>
</evidence>
<dbReference type="OrthoDB" id="9807047at2"/>
<dbReference type="EMBL" id="QCYH01000008">
    <property type="protein sequence ID" value="PVA09517.1"/>
    <property type="molecule type" value="Genomic_DNA"/>
</dbReference>
<evidence type="ECO:0000313" key="11">
    <source>
        <dbReference type="Proteomes" id="UP000244446"/>
    </source>
</evidence>
<feature type="transmembrane region" description="Helical" evidence="8">
    <location>
        <begin position="112"/>
        <end position="136"/>
    </location>
</feature>
<dbReference type="AlphaFoldDB" id="A0A2T7G545"/>
<dbReference type="RefSeq" id="WP_108692869.1">
    <property type="nucleotide sequence ID" value="NZ_QCYH01000008.1"/>
</dbReference>
<feature type="domain" description="ABC transmembrane type-1" evidence="9">
    <location>
        <begin position="77"/>
        <end position="283"/>
    </location>
</feature>
<comment type="caution">
    <text evidence="10">The sequence shown here is derived from an EMBL/GenBank/DDBJ whole genome shotgun (WGS) entry which is preliminary data.</text>
</comment>
<name>A0A2T7G545_9RHOB</name>
<evidence type="ECO:0000256" key="1">
    <source>
        <dbReference type="ARBA" id="ARBA00004651"/>
    </source>
</evidence>
<dbReference type="Pfam" id="PF00528">
    <property type="entry name" value="BPD_transp_1"/>
    <property type="match status" value="1"/>
</dbReference>
<protein>
    <submittedName>
        <fullName evidence="10">ABC transporter permease</fullName>
    </submittedName>
</protein>
<sequence>MGAARRRRWQLLSPALLIIGLFGLFPLTITLVYSFLSPGSYGGVRWEFSTDAYVQFLFDRDIFDDTLSFSATYLNIFARSIGLALGATIGSLIIGFPTAYFIASKPANQRNLWLFLITLPFWVNLLIRTYAILLIIRDEGIINLSLIWTGLIDQPIGILYTDTAIFIGLIYSYLPFMVLPLYASLEKLDFRLVEAAYDLYASRLQVLRHVIVPMAKPGIVAGCILVFIPALGAYITPDLLGGGKQLMIGNLIALQFGGSRNWPFGAAAALILMVVVMVSLTVYVRYSGKEGNGRG</sequence>
<keyword evidence="7 8" id="KW-0472">Membrane</keyword>
<keyword evidence="6 8" id="KW-1133">Transmembrane helix</keyword>
<dbReference type="PANTHER" id="PTHR42929:SF1">
    <property type="entry name" value="INNER MEMBRANE ABC TRANSPORTER PERMEASE PROTEIN YDCU-RELATED"/>
    <property type="match status" value="1"/>
</dbReference>
<keyword evidence="5 8" id="KW-0812">Transmembrane</keyword>
<dbReference type="InterPro" id="IPR035906">
    <property type="entry name" value="MetI-like_sf"/>
</dbReference>
<dbReference type="GO" id="GO:0005886">
    <property type="term" value="C:plasma membrane"/>
    <property type="evidence" value="ECO:0007669"/>
    <property type="project" value="UniProtKB-SubCell"/>
</dbReference>
<gene>
    <name evidence="10" type="ORF">DC366_13475</name>
</gene>
<dbReference type="PANTHER" id="PTHR42929">
    <property type="entry name" value="INNER MEMBRANE ABC TRANSPORTER PERMEASE PROTEIN YDCU-RELATED-RELATED"/>
    <property type="match status" value="1"/>
</dbReference>
<evidence type="ECO:0000259" key="9">
    <source>
        <dbReference type="PROSITE" id="PS50928"/>
    </source>
</evidence>
<evidence type="ECO:0000256" key="4">
    <source>
        <dbReference type="ARBA" id="ARBA00022475"/>
    </source>
</evidence>
<dbReference type="PROSITE" id="PS50928">
    <property type="entry name" value="ABC_TM1"/>
    <property type="match status" value="1"/>
</dbReference>
<evidence type="ECO:0000256" key="3">
    <source>
        <dbReference type="ARBA" id="ARBA00022448"/>
    </source>
</evidence>
<dbReference type="GO" id="GO:0055085">
    <property type="term" value="P:transmembrane transport"/>
    <property type="evidence" value="ECO:0007669"/>
    <property type="project" value="InterPro"/>
</dbReference>
<evidence type="ECO:0000256" key="8">
    <source>
        <dbReference type="RuleBase" id="RU363032"/>
    </source>
</evidence>
<dbReference type="CDD" id="cd06261">
    <property type="entry name" value="TM_PBP2"/>
    <property type="match status" value="1"/>
</dbReference>
<evidence type="ECO:0000256" key="2">
    <source>
        <dbReference type="ARBA" id="ARBA00007069"/>
    </source>
</evidence>
<accession>A0A2T7G545</accession>
<evidence type="ECO:0000256" key="5">
    <source>
        <dbReference type="ARBA" id="ARBA00022692"/>
    </source>
</evidence>
<proteinExistence type="inferred from homology"/>
<keyword evidence="11" id="KW-1185">Reference proteome</keyword>
<evidence type="ECO:0000313" key="10">
    <source>
        <dbReference type="EMBL" id="PVA09517.1"/>
    </source>
</evidence>
<dbReference type="InterPro" id="IPR000515">
    <property type="entry name" value="MetI-like"/>
</dbReference>
<dbReference type="Proteomes" id="UP000244446">
    <property type="component" value="Unassembled WGS sequence"/>
</dbReference>
<organism evidence="10 11">
    <name type="scientific">Pelagivirga sediminicola</name>
    <dbReference type="NCBI Taxonomy" id="2170575"/>
    <lineage>
        <taxon>Bacteria</taxon>
        <taxon>Pseudomonadati</taxon>
        <taxon>Pseudomonadota</taxon>
        <taxon>Alphaproteobacteria</taxon>
        <taxon>Rhodobacterales</taxon>
        <taxon>Paracoccaceae</taxon>
        <taxon>Pelagivirga</taxon>
    </lineage>
</organism>
<feature type="transmembrane region" description="Helical" evidence="8">
    <location>
        <begin position="12"/>
        <end position="36"/>
    </location>
</feature>
<keyword evidence="3 8" id="KW-0813">Transport</keyword>
<feature type="transmembrane region" description="Helical" evidence="8">
    <location>
        <begin position="264"/>
        <end position="284"/>
    </location>
</feature>
<feature type="transmembrane region" description="Helical" evidence="8">
    <location>
        <begin position="156"/>
        <end position="182"/>
    </location>
</feature>
<evidence type="ECO:0000256" key="6">
    <source>
        <dbReference type="ARBA" id="ARBA00022989"/>
    </source>
</evidence>
<comment type="similarity">
    <text evidence="2">Belongs to the binding-protein-dependent transport system permease family. CysTW subfamily.</text>
</comment>
<dbReference type="SUPFAM" id="SSF161098">
    <property type="entry name" value="MetI-like"/>
    <property type="match status" value="1"/>
</dbReference>
<comment type="subcellular location">
    <subcellularLocation>
        <location evidence="1 8">Cell membrane</location>
        <topology evidence="1 8">Multi-pass membrane protein</topology>
    </subcellularLocation>
</comment>
<keyword evidence="4" id="KW-1003">Cell membrane</keyword>
<feature type="transmembrane region" description="Helical" evidence="8">
    <location>
        <begin position="76"/>
        <end position="100"/>
    </location>
</feature>
<dbReference type="Gene3D" id="1.10.3720.10">
    <property type="entry name" value="MetI-like"/>
    <property type="match status" value="1"/>
</dbReference>
<reference evidence="10 11" key="1">
    <citation type="submission" date="2018-04" db="EMBL/GenBank/DDBJ databases">
        <title>Pelagivirga bohaiensis gen. nov., sp. nov., a bacterium isolated from the Bohai Sea.</title>
        <authorList>
            <person name="Ji X."/>
        </authorList>
    </citation>
    <scope>NUCLEOTIDE SEQUENCE [LARGE SCALE GENOMIC DNA]</scope>
    <source>
        <strain evidence="10 11">BH-SD19</strain>
    </source>
</reference>